<dbReference type="SUPFAM" id="SSF57924">
    <property type="entry name" value="Inhibitor of apoptosis (IAP) repeat"/>
    <property type="match status" value="3"/>
</dbReference>
<proteinExistence type="inferred from homology"/>
<evidence type="ECO:0000259" key="7">
    <source>
        <dbReference type="PROSITE" id="PS50089"/>
    </source>
</evidence>
<evidence type="ECO:0000313" key="9">
    <source>
        <dbReference type="Proteomes" id="UP000663828"/>
    </source>
</evidence>
<dbReference type="GO" id="GO:0008270">
    <property type="term" value="F:zinc ion binding"/>
    <property type="evidence" value="ECO:0007669"/>
    <property type="project" value="UniProtKB-KW"/>
</dbReference>
<comment type="caution">
    <text evidence="8">The sequence shown here is derived from an EMBL/GenBank/DDBJ whole genome shotgun (WGS) entry which is preliminary data.</text>
</comment>
<dbReference type="PANTHER" id="PTHR10044:SF139">
    <property type="entry name" value="DEATH-ASSOCIATED INHIBITOR OF APOPTOSIS 2"/>
    <property type="match status" value="1"/>
</dbReference>
<feature type="region of interest" description="Disordered" evidence="6">
    <location>
        <begin position="381"/>
        <end position="413"/>
    </location>
</feature>
<evidence type="ECO:0000256" key="3">
    <source>
        <dbReference type="ARBA" id="ARBA00022771"/>
    </source>
</evidence>
<dbReference type="InterPro" id="IPR001841">
    <property type="entry name" value="Znf_RING"/>
</dbReference>
<evidence type="ECO:0000256" key="6">
    <source>
        <dbReference type="SAM" id="MobiDB-lite"/>
    </source>
</evidence>
<sequence length="488" mass="55947">MERAGFKYKGENGAVVCDDCQLEISGWTEEMKPFETHAARSPECPFVLSQLNKCSLQSTNEENARKRQKTESNSEQCEQRYRLQEVDKLREARRETFSHWPNHSKLFVERLIAAGFFGCNVGDRVMCLYCLLICHQWKEDEDSPEEVHKIISPECPYVISMLIHPQPLLNIRPLSNTLTTIQTRFDPTVHISPCHLSYGDLEKRVESFHRCSHEISSHAEALAQAGFFYSDSNNIVVCFNCNGSLINFNEKDDPLSEHARRYPLCSYARIACGEDRYREIQQENGMNNTRNEAQPPLDASRISRLVAARLDLPWSQYLLDQNFKLSIIRRCWEDQLQLKQDDFHGNVNLFIACTILLKQIDRIQGNRDNIITPTDRLQLIREGKQPPRSSTSNIVPPKTNETTPVKSEKAPTTTSIEPTVVKPVVDKLEKRSPVKKSLVNPCLMCHQEEKQLACIPCGHLVTCVDCSQTIRTCPTCQKEITAYVRIYI</sequence>
<keyword evidence="9" id="KW-1185">Reference proteome</keyword>
<evidence type="ECO:0000256" key="4">
    <source>
        <dbReference type="ARBA" id="ARBA00022833"/>
    </source>
</evidence>
<dbReference type="GO" id="GO:0005634">
    <property type="term" value="C:nucleus"/>
    <property type="evidence" value="ECO:0007669"/>
    <property type="project" value="TreeGrafter"/>
</dbReference>
<dbReference type="InterPro" id="IPR050784">
    <property type="entry name" value="IAP"/>
</dbReference>
<reference evidence="8" key="1">
    <citation type="submission" date="2021-02" db="EMBL/GenBank/DDBJ databases">
        <authorList>
            <person name="Nowell W R."/>
        </authorList>
    </citation>
    <scope>NUCLEOTIDE SEQUENCE</scope>
</reference>
<dbReference type="PROSITE" id="PS50143">
    <property type="entry name" value="BIR_REPEAT_2"/>
    <property type="match status" value="3"/>
</dbReference>
<dbReference type="AlphaFoldDB" id="A0A813YTQ6"/>
<dbReference type="FunFam" id="1.10.1170.10:FF:000002">
    <property type="entry name" value="Baculoviral IAP repeat containing 7"/>
    <property type="match status" value="1"/>
</dbReference>
<keyword evidence="4" id="KW-0862">Zinc</keyword>
<dbReference type="Gene3D" id="1.10.1170.10">
    <property type="entry name" value="Inhibitor Of Apoptosis Protein (2mihbC-IAP-1), Chain A"/>
    <property type="match status" value="3"/>
</dbReference>
<protein>
    <recommendedName>
        <fullName evidence="7">RING-type domain-containing protein</fullName>
    </recommendedName>
</protein>
<evidence type="ECO:0000313" key="8">
    <source>
        <dbReference type="EMBL" id="CAF0889673.1"/>
    </source>
</evidence>
<dbReference type="CDD" id="cd00022">
    <property type="entry name" value="BIR"/>
    <property type="match status" value="2"/>
</dbReference>
<dbReference type="GO" id="GO:0043027">
    <property type="term" value="F:cysteine-type endopeptidase inhibitor activity involved in apoptotic process"/>
    <property type="evidence" value="ECO:0007669"/>
    <property type="project" value="TreeGrafter"/>
</dbReference>
<evidence type="ECO:0000256" key="2">
    <source>
        <dbReference type="ARBA" id="ARBA00022723"/>
    </source>
</evidence>
<comment type="similarity">
    <text evidence="1">Belongs to the IAP family.</text>
</comment>
<keyword evidence="2" id="KW-0479">Metal-binding</keyword>
<gene>
    <name evidence="8" type="ORF">XAT740_LOCUS7443</name>
</gene>
<evidence type="ECO:0000256" key="5">
    <source>
        <dbReference type="PROSITE-ProRule" id="PRU00175"/>
    </source>
</evidence>
<dbReference type="GO" id="GO:0061630">
    <property type="term" value="F:ubiquitin protein ligase activity"/>
    <property type="evidence" value="ECO:0007669"/>
    <property type="project" value="TreeGrafter"/>
</dbReference>
<dbReference type="PROSITE" id="PS50089">
    <property type="entry name" value="ZF_RING_2"/>
    <property type="match status" value="1"/>
</dbReference>
<dbReference type="InterPro" id="IPR013083">
    <property type="entry name" value="Znf_RING/FYVE/PHD"/>
</dbReference>
<dbReference type="SMART" id="SM00238">
    <property type="entry name" value="BIR"/>
    <property type="match status" value="2"/>
</dbReference>
<keyword evidence="3 5" id="KW-0863">Zinc-finger</keyword>
<dbReference type="InterPro" id="IPR001370">
    <property type="entry name" value="BIR_rpt"/>
</dbReference>
<dbReference type="GO" id="GO:0043066">
    <property type="term" value="P:negative regulation of apoptotic process"/>
    <property type="evidence" value="ECO:0007669"/>
    <property type="project" value="TreeGrafter"/>
</dbReference>
<name>A0A813YTQ6_ADIRI</name>
<organism evidence="8 9">
    <name type="scientific">Adineta ricciae</name>
    <name type="common">Rotifer</name>
    <dbReference type="NCBI Taxonomy" id="249248"/>
    <lineage>
        <taxon>Eukaryota</taxon>
        <taxon>Metazoa</taxon>
        <taxon>Spiralia</taxon>
        <taxon>Gnathifera</taxon>
        <taxon>Rotifera</taxon>
        <taxon>Eurotatoria</taxon>
        <taxon>Bdelloidea</taxon>
        <taxon>Adinetida</taxon>
        <taxon>Adinetidae</taxon>
        <taxon>Adineta</taxon>
    </lineage>
</organism>
<dbReference type="PANTHER" id="PTHR10044">
    <property type="entry name" value="INHIBITOR OF APOPTOSIS"/>
    <property type="match status" value="1"/>
</dbReference>
<feature type="compositionally biased region" description="Polar residues" evidence="6">
    <location>
        <begin position="387"/>
        <end position="413"/>
    </location>
</feature>
<dbReference type="Gene3D" id="3.30.40.10">
    <property type="entry name" value="Zinc/RING finger domain, C3HC4 (zinc finger)"/>
    <property type="match status" value="1"/>
</dbReference>
<accession>A0A813YTQ6</accession>
<dbReference type="GO" id="GO:0031398">
    <property type="term" value="P:positive regulation of protein ubiquitination"/>
    <property type="evidence" value="ECO:0007669"/>
    <property type="project" value="TreeGrafter"/>
</dbReference>
<dbReference type="Pfam" id="PF00653">
    <property type="entry name" value="BIR"/>
    <property type="match status" value="3"/>
</dbReference>
<dbReference type="GO" id="GO:0005737">
    <property type="term" value="C:cytoplasm"/>
    <property type="evidence" value="ECO:0007669"/>
    <property type="project" value="TreeGrafter"/>
</dbReference>
<dbReference type="GO" id="GO:0051726">
    <property type="term" value="P:regulation of cell cycle"/>
    <property type="evidence" value="ECO:0007669"/>
    <property type="project" value="TreeGrafter"/>
</dbReference>
<dbReference type="Proteomes" id="UP000663828">
    <property type="component" value="Unassembled WGS sequence"/>
</dbReference>
<dbReference type="EMBL" id="CAJNOR010000355">
    <property type="protein sequence ID" value="CAF0889673.1"/>
    <property type="molecule type" value="Genomic_DNA"/>
</dbReference>
<dbReference type="Pfam" id="PF13920">
    <property type="entry name" value="zf-C3HC4_3"/>
    <property type="match status" value="1"/>
</dbReference>
<feature type="domain" description="RING-type" evidence="7">
    <location>
        <begin position="442"/>
        <end position="477"/>
    </location>
</feature>
<evidence type="ECO:0000256" key="1">
    <source>
        <dbReference type="ARBA" id="ARBA00006672"/>
    </source>
</evidence>